<keyword evidence="2 4" id="KW-0371">Homeobox</keyword>
<dbReference type="GO" id="GO:0003677">
    <property type="term" value="F:DNA binding"/>
    <property type="evidence" value="ECO:0007669"/>
    <property type="project" value="UniProtKB-UniRule"/>
</dbReference>
<dbReference type="SUPFAM" id="SSF46689">
    <property type="entry name" value="Homeodomain-like"/>
    <property type="match status" value="1"/>
</dbReference>
<evidence type="ECO:0000259" key="6">
    <source>
        <dbReference type="PROSITE" id="PS50071"/>
    </source>
</evidence>
<evidence type="ECO:0000256" key="1">
    <source>
        <dbReference type="ARBA" id="ARBA00023125"/>
    </source>
</evidence>
<dbReference type="Gene3D" id="1.10.10.60">
    <property type="entry name" value="Homeodomain-like"/>
    <property type="match status" value="1"/>
</dbReference>
<feature type="region of interest" description="Disordered" evidence="5">
    <location>
        <begin position="124"/>
        <end position="154"/>
    </location>
</feature>
<keyword evidence="3 4" id="KW-0539">Nucleus</keyword>
<evidence type="ECO:0000256" key="2">
    <source>
        <dbReference type="ARBA" id="ARBA00023155"/>
    </source>
</evidence>
<evidence type="ECO:0000256" key="4">
    <source>
        <dbReference type="PROSITE-ProRule" id="PRU00108"/>
    </source>
</evidence>
<comment type="caution">
    <text evidence="7">The sequence shown here is derived from an EMBL/GenBank/DDBJ whole genome shotgun (WGS) entry which is preliminary data.</text>
</comment>
<proteinExistence type="predicted"/>
<dbReference type="GO" id="GO:0005634">
    <property type="term" value="C:nucleus"/>
    <property type="evidence" value="ECO:0007669"/>
    <property type="project" value="UniProtKB-SubCell"/>
</dbReference>
<dbReference type="InterPro" id="IPR009057">
    <property type="entry name" value="Homeodomain-like_sf"/>
</dbReference>
<dbReference type="Pfam" id="PF05920">
    <property type="entry name" value="Homeobox_KN"/>
    <property type="match status" value="1"/>
</dbReference>
<name>A0A177ATZ1_9BILA</name>
<keyword evidence="1 4" id="KW-0238">DNA-binding</keyword>
<evidence type="ECO:0000256" key="3">
    <source>
        <dbReference type="ARBA" id="ARBA00023242"/>
    </source>
</evidence>
<reference evidence="7 8" key="1">
    <citation type="submission" date="2016-04" db="EMBL/GenBank/DDBJ databases">
        <title>The genome of Intoshia linei affirms orthonectids as highly simplified spiralians.</title>
        <authorList>
            <person name="Mikhailov K.V."/>
            <person name="Slusarev G.S."/>
            <person name="Nikitin M.A."/>
            <person name="Logacheva M.D."/>
            <person name="Penin A."/>
            <person name="Aleoshin V."/>
            <person name="Panchin Y.V."/>
        </authorList>
    </citation>
    <scope>NUCLEOTIDE SEQUENCE [LARGE SCALE GENOMIC DNA]</scope>
    <source>
        <strain evidence="7">Intl2013</strain>
        <tissue evidence="7">Whole animal</tissue>
    </source>
</reference>
<dbReference type="AlphaFoldDB" id="A0A177ATZ1"/>
<dbReference type="GO" id="GO:0006355">
    <property type="term" value="P:regulation of DNA-templated transcription"/>
    <property type="evidence" value="ECO:0007669"/>
    <property type="project" value="InterPro"/>
</dbReference>
<feature type="compositionally biased region" description="Basic and acidic residues" evidence="5">
    <location>
        <begin position="124"/>
        <end position="146"/>
    </location>
</feature>
<accession>A0A177ATZ1</accession>
<dbReference type="PROSITE" id="PS50071">
    <property type="entry name" value="HOMEOBOX_2"/>
    <property type="match status" value="1"/>
</dbReference>
<sequence length="232" mass="26858">MKNQSSHMLRTEYQRYVDTKIRIMGLKNNSLHMENNVFTYSFISTLNYHYYNELYSDTHQTLNKIHITSENHEIYLNNLNSVNTDNINNEKDANPILNKSKTENIKEKNFNYFQIKSLCKSSVKSENKSNEKQNDTEPKKLNKSDETSGSFQDISSNKKITRLSSSSGKVKLFSPTVLQILGVWLGNHGSEPYANPMEVAQLSIVTGLSKKQIRKWLANKRSRNRKMINVIE</sequence>
<dbReference type="CDD" id="cd00086">
    <property type="entry name" value="homeodomain"/>
    <property type="match status" value="1"/>
</dbReference>
<evidence type="ECO:0000313" key="7">
    <source>
        <dbReference type="EMBL" id="OAF65300.1"/>
    </source>
</evidence>
<feature type="domain" description="Homeobox" evidence="6">
    <location>
        <begin position="164"/>
        <end position="227"/>
    </location>
</feature>
<keyword evidence="8" id="KW-1185">Reference proteome</keyword>
<dbReference type="EMBL" id="LWCA01001356">
    <property type="protein sequence ID" value="OAF65300.1"/>
    <property type="molecule type" value="Genomic_DNA"/>
</dbReference>
<comment type="subcellular location">
    <subcellularLocation>
        <location evidence="4">Nucleus</location>
    </subcellularLocation>
</comment>
<feature type="DNA-binding region" description="Homeobox" evidence="4">
    <location>
        <begin position="166"/>
        <end position="228"/>
    </location>
</feature>
<dbReference type="SMART" id="SM00389">
    <property type="entry name" value="HOX"/>
    <property type="match status" value="1"/>
</dbReference>
<protein>
    <recommendedName>
        <fullName evidence="6">Homeobox domain-containing protein</fullName>
    </recommendedName>
</protein>
<gene>
    <name evidence="7" type="ORF">A3Q56_06993</name>
</gene>
<organism evidence="7 8">
    <name type="scientific">Intoshia linei</name>
    <dbReference type="NCBI Taxonomy" id="1819745"/>
    <lineage>
        <taxon>Eukaryota</taxon>
        <taxon>Metazoa</taxon>
        <taxon>Spiralia</taxon>
        <taxon>Lophotrochozoa</taxon>
        <taxon>Mesozoa</taxon>
        <taxon>Orthonectida</taxon>
        <taxon>Rhopaluridae</taxon>
        <taxon>Intoshia</taxon>
    </lineage>
</organism>
<evidence type="ECO:0000256" key="5">
    <source>
        <dbReference type="SAM" id="MobiDB-lite"/>
    </source>
</evidence>
<dbReference type="Proteomes" id="UP000078046">
    <property type="component" value="Unassembled WGS sequence"/>
</dbReference>
<dbReference type="InterPro" id="IPR008422">
    <property type="entry name" value="KN_HD"/>
</dbReference>
<dbReference type="OrthoDB" id="4187154at2759"/>
<evidence type="ECO:0000313" key="8">
    <source>
        <dbReference type="Proteomes" id="UP000078046"/>
    </source>
</evidence>
<dbReference type="InterPro" id="IPR001356">
    <property type="entry name" value="HD"/>
</dbReference>